<feature type="transmembrane region" description="Helical" evidence="1">
    <location>
        <begin position="33"/>
        <end position="52"/>
    </location>
</feature>
<dbReference type="EMBL" id="BAAARY010000001">
    <property type="protein sequence ID" value="GAA2510359.1"/>
    <property type="molecule type" value="Genomic_DNA"/>
</dbReference>
<dbReference type="RefSeq" id="WP_344166694.1">
    <property type="nucleotide sequence ID" value="NZ_BAAARY010000001.1"/>
</dbReference>
<evidence type="ECO:0000313" key="3">
    <source>
        <dbReference type="Proteomes" id="UP001499978"/>
    </source>
</evidence>
<dbReference type="PANTHER" id="PTHR37309:SF1">
    <property type="entry name" value="SLR0284 PROTEIN"/>
    <property type="match status" value="1"/>
</dbReference>
<feature type="transmembrane region" description="Helical" evidence="1">
    <location>
        <begin position="64"/>
        <end position="87"/>
    </location>
</feature>
<evidence type="ECO:0000256" key="1">
    <source>
        <dbReference type="SAM" id="Phobius"/>
    </source>
</evidence>
<feature type="transmembrane region" description="Helical" evidence="1">
    <location>
        <begin position="99"/>
        <end position="120"/>
    </location>
</feature>
<evidence type="ECO:0000313" key="2">
    <source>
        <dbReference type="EMBL" id="GAA2510359.1"/>
    </source>
</evidence>
<dbReference type="Proteomes" id="UP001499978">
    <property type="component" value="Unassembled WGS sequence"/>
</dbReference>
<sequence>MGILIRLGISALALWIATLVVDGIDVTADTVAGTVGTLLIVASIFGVVNAVLRPLIKLVGCAFYLLTLGLIAVVVNGGLFLLTSWIAGKLDLPFHVDGFWPAMLGALIVGVVSWLLNLMVSDSDD</sequence>
<keyword evidence="3" id="KW-1185">Reference proteome</keyword>
<comment type="caution">
    <text evidence="2">The sequence shown here is derived from an EMBL/GenBank/DDBJ whole genome shotgun (WGS) entry which is preliminary data.</text>
</comment>
<accession>A0ABN3MWP5</accession>
<keyword evidence="1" id="KW-0812">Transmembrane</keyword>
<dbReference type="InterPro" id="IPR007165">
    <property type="entry name" value="Phage_holin_4_2"/>
</dbReference>
<proteinExistence type="predicted"/>
<gene>
    <name evidence="2" type="ORF">GCM10010201_01280</name>
</gene>
<name>A0ABN3MWP5_9ACTN</name>
<protein>
    <submittedName>
        <fullName evidence="2">Phage holin family protein</fullName>
    </submittedName>
</protein>
<dbReference type="Pfam" id="PF04020">
    <property type="entry name" value="Phage_holin_4_2"/>
    <property type="match status" value="1"/>
</dbReference>
<keyword evidence="1" id="KW-0472">Membrane</keyword>
<dbReference type="PANTHER" id="PTHR37309">
    <property type="entry name" value="SLR0284 PROTEIN"/>
    <property type="match status" value="1"/>
</dbReference>
<keyword evidence="1" id="KW-1133">Transmembrane helix</keyword>
<organism evidence="2 3">
    <name type="scientific">Pilimelia columellifera subsp. columellifera</name>
    <dbReference type="NCBI Taxonomy" id="706583"/>
    <lineage>
        <taxon>Bacteria</taxon>
        <taxon>Bacillati</taxon>
        <taxon>Actinomycetota</taxon>
        <taxon>Actinomycetes</taxon>
        <taxon>Micromonosporales</taxon>
        <taxon>Micromonosporaceae</taxon>
        <taxon>Pilimelia</taxon>
    </lineage>
</organism>
<reference evidence="2 3" key="1">
    <citation type="journal article" date="2019" name="Int. J. Syst. Evol. Microbiol.">
        <title>The Global Catalogue of Microorganisms (GCM) 10K type strain sequencing project: providing services to taxonomists for standard genome sequencing and annotation.</title>
        <authorList>
            <consortium name="The Broad Institute Genomics Platform"/>
            <consortium name="The Broad Institute Genome Sequencing Center for Infectious Disease"/>
            <person name="Wu L."/>
            <person name="Ma J."/>
        </authorList>
    </citation>
    <scope>NUCLEOTIDE SEQUENCE [LARGE SCALE GENOMIC DNA]</scope>
    <source>
        <strain evidence="2 3">JCM 3367</strain>
    </source>
</reference>